<protein>
    <submittedName>
        <fullName evidence="5">ABC-type antimicrobial peptide transport system, ATPase component</fullName>
    </submittedName>
</protein>
<dbReference type="GO" id="GO:0005524">
    <property type="term" value="F:ATP binding"/>
    <property type="evidence" value="ECO:0007669"/>
    <property type="project" value="UniProtKB-KW"/>
</dbReference>
<dbReference type="PROSITE" id="PS50893">
    <property type="entry name" value="ABC_TRANSPORTER_2"/>
    <property type="match status" value="1"/>
</dbReference>
<dbReference type="InterPro" id="IPR003439">
    <property type="entry name" value="ABC_transporter-like_ATP-bd"/>
</dbReference>
<dbReference type="AlphaFoldDB" id="A0A3B1D2C1"/>
<evidence type="ECO:0000256" key="2">
    <source>
        <dbReference type="ARBA" id="ARBA00022741"/>
    </source>
</evidence>
<proteinExistence type="predicted"/>
<dbReference type="InterPro" id="IPR003593">
    <property type="entry name" value="AAA+_ATPase"/>
</dbReference>
<name>A0A3B1D2C1_9ZZZZ</name>
<evidence type="ECO:0000256" key="3">
    <source>
        <dbReference type="ARBA" id="ARBA00022840"/>
    </source>
</evidence>
<keyword evidence="3" id="KW-0067">ATP-binding</keyword>
<dbReference type="InterPro" id="IPR017911">
    <property type="entry name" value="MacB-like_ATP-bd"/>
</dbReference>
<dbReference type="GO" id="GO:0022857">
    <property type="term" value="F:transmembrane transporter activity"/>
    <property type="evidence" value="ECO:0007669"/>
    <property type="project" value="TreeGrafter"/>
</dbReference>
<keyword evidence="2" id="KW-0547">Nucleotide-binding</keyword>
<dbReference type="InterPro" id="IPR017871">
    <property type="entry name" value="ABC_transporter-like_CS"/>
</dbReference>
<reference evidence="5" key="1">
    <citation type="submission" date="2018-06" db="EMBL/GenBank/DDBJ databases">
        <authorList>
            <person name="Zhirakovskaya E."/>
        </authorList>
    </citation>
    <scope>NUCLEOTIDE SEQUENCE</scope>
</reference>
<dbReference type="EMBL" id="UOGA01000232">
    <property type="protein sequence ID" value="VAX22867.1"/>
    <property type="molecule type" value="Genomic_DNA"/>
</dbReference>
<dbReference type="InterPro" id="IPR015854">
    <property type="entry name" value="ABC_transpr_LolD-like"/>
</dbReference>
<sequence length="235" mass="25827">MNENNSSAPIVRLSSVTKIYKQGQVEVKAVDALALEINKGEFSALCGPSGSGKTTTLNLIGALDIPSSGDIMLEDKNLRDLSRTELSRLRRDRIGFVFQAYNLVQVLTAYENAEFVLNLQGVPRAERRERTMALLKEVGLAGMENRRPDELSGGQQQRVAIARAIAPEPAIVLADEPTANVDSATAGALLDLMEKLNQEKGVTFLFSTHDERVMRRAKRIMTMRDGRLVGDEAKN</sequence>
<dbReference type="CDD" id="cd03255">
    <property type="entry name" value="ABC_MJ0796_LolCDE_FtsE"/>
    <property type="match status" value="1"/>
</dbReference>
<dbReference type="GO" id="GO:0016887">
    <property type="term" value="F:ATP hydrolysis activity"/>
    <property type="evidence" value="ECO:0007669"/>
    <property type="project" value="InterPro"/>
</dbReference>
<dbReference type="SUPFAM" id="SSF52540">
    <property type="entry name" value="P-loop containing nucleoside triphosphate hydrolases"/>
    <property type="match status" value="1"/>
</dbReference>
<dbReference type="GO" id="GO:0005886">
    <property type="term" value="C:plasma membrane"/>
    <property type="evidence" value="ECO:0007669"/>
    <property type="project" value="TreeGrafter"/>
</dbReference>
<dbReference type="GO" id="GO:0098796">
    <property type="term" value="C:membrane protein complex"/>
    <property type="evidence" value="ECO:0007669"/>
    <property type="project" value="UniProtKB-ARBA"/>
</dbReference>
<dbReference type="PANTHER" id="PTHR24220">
    <property type="entry name" value="IMPORT ATP-BINDING PROTEIN"/>
    <property type="match status" value="1"/>
</dbReference>
<feature type="domain" description="ABC transporter" evidence="4">
    <location>
        <begin position="11"/>
        <end position="233"/>
    </location>
</feature>
<dbReference type="PROSITE" id="PS00211">
    <property type="entry name" value="ABC_TRANSPORTER_1"/>
    <property type="match status" value="1"/>
</dbReference>
<organism evidence="5">
    <name type="scientific">hydrothermal vent metagenome</name>
    <dbReference type="NCBI Taxonomy" id="652676"/>
    <lineage>
        <taxon>unclassified sequences</taxon>
        <taxon>metagenomes</taxon>
        <taxon>ecological metagenomes</taxon>
    </lineage>
</organism>
<dbReference type="FunFam" id="3.40.50.300:FF:000032">
    <property type="entry name" value="Export ABC transporter ATP-binding protein"/>
    <property type="match status" value="1"/>
</dbReference>
<evidence type="ECO:0000259" key="4">
    <source>
        <dbReference type="PROSITE" id="PS50893"/>
    </source>
</evidence>
<dbReference type="InterPro" id="IPR027417">
    <property type="entry name" value="P-loop_NTPase"/>
</dbReference>
<evidence type="ECO:0000256" key="1">
    <source>
        <dbReference type="ARBA" id="ARBA00022448"/>
    </source>
</evidence>
<dbReference type="SMART" id="SM00382">
    <property type="entry name" value="AAA"/>
    <property type="match status" value="1"/>
</dbReference>
<keyword evidence="1" id="KW-0813">Transport</keyword>
<gene>
    <name evidence="5" type="ORF">MNBD_NITROSPINAE04-697</name>
</gene>
<dbReference type="Gene3D" id="3.40.50.300">
    <property type="entry name" value="P-loop containing nucleotide triphosphate hydrolases"/>
    <property type="match status" value="1"/>
</dbReference>
<evidence type="ECO:0000313" key="5">
    <source>
        <dbReference type="EMBL" id="VAX22867.1"/>
    </source>
</evidence>
<accession>A0A3B1D2C1</accession>
<dbReference type="Pfam" id="PF00005">
    <property type="entry name" value="ABC_tran"/>
    <property type="match status" value="1"/>
</dbReference>